<keyword evidence="5" id="KW-1185">Reference proteome</keyword>
<evidence type="ECO:0000256" key="2">
    <source>
        <dbReference type="SAM" id="Phobius"/>
    </source>
</evidence>
<dbReference type="PANTHER" id="PTHR36933">
    <property type="entry name" value="SLL0788 PROTEIN"/>
    <property type="match status" value="1"/>
</dbReference>
<feature type="transmembrane region" description="Helical" evidence="2">
    <location>
        <begin position="32"/>
        <end position="53"/>
    </location>
</feature>
<name>A0ABV5SSJ7_9MICO</name>
<feature type="region of interest" description="Disordered" evidence="1">
    <location>
        <begin position="1"/>
        <end position="28"/>
    </location>
</feature>
<sequence>MTAPETATTAASSAAPQPPSPRRGPAGRGGRVAVVVVALLAVVVVAVAAFAFGRLSTLAEPTPTTTSAEAGFARDMQVHHQQGVELAMIVRDETSDEEVRLLAYDIATTQAQQAGQMYGWLASWGLSQAGREPSMTWMTRPAADGSGHASHGADGSGADESGADGTLHEPGAPMPGLATPAQVAELRTLSGVEAEVRFLELMIAHHRGAVDMAEAVLDRSSTEVVVALAQSIVDSQTSEIELMESMLAERTPLVG</sequence>
<keyword evidence="2" id="KW-0472">Membrane</keyword>
<accession>A0ABV5SSJ7</accession>
<evidence type="ECO:0000259" key="3">
    <source>
        <dbReference type="Pfam" id="PF03713"/>
    </source>
</evidence>
<dbReference type="Gene3D" id="1.20.1260.10">
    <property type="match status" value="1"/>
</dbReference>
<feature type="domain" description="DUF305" evidence="3">
    <location>
        <begin position="69"/>
        <end position="247"/>
    </location>
</feature>
<dbReference type="RefSeq" id="WP_157425098.1">
    <property type="nucleotide sequence ID" value="NZ_BAAANI010000004.1"/>
</dbReference>
<feature type="compositionally biased region" description="Low complexity" evidence="1">
    <location>
        <begin position="142"/>
        <end position="165"/>
    </location>
</feature>
<dbReference type="InterPro" id="IPR005183">
    <property type="entry name" value="DUF305_CopM-like"/>
</dbReference>
<evidence type="ECO:0000313" key="4">
    <source>
        <dbReference type="EMBL" id="MFB9643318.1"/>
    </source>
</evidence>
<dbReference type="PANTHER" id="PTHR36933:SF1">
    <property type="entry name" value="SLL0788 PROTEIN"/>
    <property type="match status" value="1"/>
</dbReference>
<comment type="caution">
    <text evidence="4">The sequence shown here is derived from an EMBL/GenBank/DDBJ whole genome shotgun (WGS) entry which is preliminary data.</text>
</comment>
<dbReference type="InterPro" id="IPR012347">
    <property type="entry name" value="Ferritin-like"/>
</dbReference>
<keyword evidence="2" id="KW-1133">Transmembrane helix</keyword>
<dbReference type="Proteomes" id="UP001589667">
    <property type="component" value="Unassembled WGS sequence"/>
</dbReference>
<proteinExistence type="predicted"/>
<dbReference type="Pfam" id="PF03713">
    <property type="entry name" value="DUF305"/>
    <property type="match status" value="1"/>
</dbReference>
<evidence type="ECO:0000256" key="1">
    <source>
        <dbReference type="SAM" id="MobiDB-lite"/>
    </source>
</evidence>
<dbReference type="EMBL" id="JBHMBL010000003">
    <property type="protein sequence ID" value="MFB9643318.1"/>
    <property type="molecule type" value="Genomic_DNA"/>
</dbReference>
<organism evidence="4 5">
    <name type="scientific">Agromyces lapidis</name>
    <dbReference type="NCBI Taxonomy" id="279574"/>
    <lineage>
        <taxon>Bacteria</taxon>
        <taxon>Bacillati</taxon>
        <taxon>Actinomycetota</taxon>
        <taxon>Actinomycetes</taxon>
        <taxon>Micrococcales</taxon>
        <taxon>Microbacteriaceae</taxon>
        <taxon>Agromyces</taxon>
    </lineage>
</organism>
<reference evidence="4 5" key="1">
    <citation type="submission" date="2024-09" db="EMBL/GenBank/DDBJ databases">
        <authorList>
            <person name="Sun Q."/>
            <person name="Mori K."/>
        </authorList>
    </citation>
    <scope>NUCLEOTIDE SEQUENCE [LARGE SCALE GENOMIC DNA]</scope>
    <source>
        <strain evidence="4 5">JCM 14321</strain>
    </source>
</reference>
<evidence type="ECO:0000313" key="5">
    <source>
        <dbReference type="Proteomes" id="UP001589667"/>
    </source>
</evidence>
<protein>
    <submittedName>
        <fullName evidence="4">DUF305 domain-containing protein</fullName>
    </submittedName>
</protein>
<gene>
    <name evidence="4" type="ORF">ACFFQV_13555</name>
</gene>
<feature type="region of interest" description="Disordered" evidence="1">
    <location>
        <begin position="138"/>
        <end position="178"/>
    </location>
</feature>
<keyword evidence="2" id="KW-0812">Transmembrane</keyword>